<dbReference type="Pfam" id="PF01759">
    <property type="entry name" value="NTR"/>
    <property type="match status" value="1"/>
</dbReference>
<keyword evidence="2" id="KW-0964">Secreted</keyword>
<dbReference type="Gene3D" id="2.60.120.1540">
    <property type="match status" value="1"/>
</dbReference>
<protein>
    <recommendedName>
        <fullName evidence="9">NTR domain-containing protein</fullName>
    </recommendedName>
</protein>
<dbReference type="FunFam" id="2.60.40.10:FF:000155">
    <property type="entry name" value="complement C3 isoform X1"/>
    <property type="match status" value="1"/>
</dbReference>
<dbReference type="PANTHER" id="PTHR11412">
    <property type="entry name" value="MACROGLOBULIN / COMPLEMENT"/>
    <property type="match status" value="1"/>
</dbReference>
<dbReference type="Gene3D" id="6.20.50.160">
    <property type="match status" value="1"/>
</dbReference>
<dbReference type="Pfam" id="PF17790">
    <property type="entry name" value="MG1"/>
    <property type="match status" value="1"/>
</dbReference>
<dbReference type="Pfam" id="PF07678">
    <property type="entry name" value="TED_complement"/>
    <property type="match status" value="1"/>
</dbReference>
<dbReference type="PhylomeDB" id="T1IX39"/>
<dbReference type="PROSITE" id="PS50189">
    <property type="entry name" value="NTR"/>
    <property type="match status" value="1"/>
</dbReference>
<dbReference type="InterPro" id="IPR041555">
    <property type="entry name" value="MG3"/>
</dbReference>
<dbReference type="InterPro" id="IPR008930">
    <property type="entry name" value="Terpenoid_cyclase/PrenylTrfase"/>
</dbReference>
<evidence type="ECO:0000259" key="6">
    <source>
        <dbReference type="PROSITE" id="PS50189"/>
    </source>
</evidence>
<feature type="domain" description="Anaphylatoxin-like" evidence="5">
    <location>
        <begin position="700"/>
        <end position="739"/>
    </location>
</feature>
<dbReference type="SUPFAM" id="SSF48239">
    <property type="entry name" value="Terpenoid cyclases/Protein prenyltransferases"/>
    <property type="match status" value="1"/>
</dbReference>
<dbReference type="InterPro" id="IPR008993">
    <property type="entry name" value="TIMP-like_OB-fold"/>
</dbReference>
<dbReference type="PANTHER" id="PTHR11412:SF166">
    <property type="entry name" value="NTR DOMAIN-CONTAINING PROTEIN"/>
    <property type="match status" value="1"/>
</dbReference>
<dbReference type="HOGENOM" id="CLU_001634_4_0_1"/>
<dbReference type="Pfam" id="PF17789">
    <property type="entry name" value="MG4"/>
    <property type="match status" value="1"/>
</dbReference>
<dbReference type="PROSITE" id="PS00477">
    <property type="entry name" value="ALPHA_2_MACROGLOBULIN"/>
    <property type="match status" value="1"/>
</dbReference>
<dbReference type="InterPro" id="IPR050473">
    <property type="entry name" value="A2M/Complement_sys"/>
</dbReference>
<dbReference type="InterPro" id="IPR041425">
    <property type="entry name" value="C3/4/5_MG1"/>
</dbReference>
<dbReference type="EnsemblMetazoa" id="SMAR005770-RA">
    <property type="protein sequence ID" value="SMAR005770-PA"/>
    <property type="gene ID" value="SMAR005770"/>
</dbReference>
<dbReference type="InterPro" id="IPR001134">
    <property type="entry name" value="Netrin_domain"/>
</dbReference>
<dbReference type="InterPro" id="IPR001599">
    <property type="entry name" value="Macroglobln_a2"/>
</dbReference>
<dbReference type="InterPro" id="IPR018933">
    <property type="entry name" value="Netrin_module_non-TIMP"/>
</dbReference>
<accession>T1IX39</accession>
<dbReference type="SMART" id="SM01419">
    <property type="entry name" value="Thiol-ester_cl"/>
    <property type="match status" value="1"/>
</dbReference>
<keyword evidence="3" id="KW-0882">Thioester bond</keyword>
<dbReference type="Pfam" id="PF17791">
    <property type="entry name" value="MG3"/>
    <property type="match status" value="1"/>
</dbReference>
<dbReference type="InterPro" id="IPR002890">
    <property type="entry name" value="MG2"/>
</dbReference>
<dbReference type="OMA" id="FGTWTIE"/>
<dbReference type="EMBL" id="JH431640">
    <property type="status" value="NOT_ANNOTATED_CDS"/>
    <property type="molecule type" value="Genomic_DNA"/>
</dbReference>
<dbReference type="InterPro" id="IPR040839">
    <property type="entry name" value="MG4"/>
</dbReference>
<feature type="domain" description="NTR" evidence="6">
    <location>
        <begin position="1621"/>
        <end position="1768"/>
    </location>
</feature>
<dbReference type="Pfam" id="PF01821">
    <property type="entry name" value="ANATO"/>
    <property type="match status" value="1"/>
</dbReference>
<evidence type="ECO:0000313" key="7">
    <source>
        <dbReference type="EnsemblMetazoa" id="SMAR005770-PA"/>
    </source>
</evidence>
<dbReference type="Gene3D" id="1.20.91.20">
    <property type="entry name" value="Anaphylotoxins (complement system)"/>
    <property type="match status" value="1"/>
</dbReference>
<keyword evidence="8" id="KW-1185">Reference proteome</keyword>
<dbReference type="Gene3D" id="2.60.40.1940">
    <property type="match status" value="1"/>
</dbReference>
<dbReference type="SMART" id="SM00104">
    <property type="entry name" value="ANATO"/>
    <property type="match status" value="1"/>
</dbReference>
<evidence type="ECO:0000259" key="5">
    <source>
        <dbReference type="PROSITE" id="PS01178"/>
    </source>
</evidence>
<dbReference type="Pfam" id="PF01835">
    <property type="entry name" value="MG2"/>
    <property type="match status" value="1"/>
</dbReference>
<dbReference type="Pfam" id="PF07677">
    <property type="entry name" value="A2M_recep"/>
    <property type="match status" value="1"/>
</dbReference>
<dbReference type="InterPro" id="IPR009048">
    <property type="entry name" value="A-macroglobulin_rcpt-bd"/>
</dbReference>
<dbReference type="GO" id="GO:0005615">
    <property type="term" value="C:extracellular space"/>
    <property type="evidence" value="ECO:0007669"/>
    <property type="project" value="InterPro"/>
</dbReference>
<dbReference type="Gene3D" id="2.60.40.690">
    <property type="entry name" value="Alpha-macroglobulin, receptor-binding domain"/>
    <property type="match status" value="1"/>
</dbReference>
<dbReference type="InterPro" id="IPR011625">
    <property type="entry name" value="A2M_N_BRD"/>
</dbReference>
<dbReference type="SUPFAM" id="SSF49410">
    <property type="entry name" value="Alpha-macroglobulin receptor domain"/>
    <property type="match status" value="1"/>
</dbReference>
<evidence type="ECO:0008006" key="9">
    <source>
        <dbReference type="Google" id="ProtNLM"/>
    </source>
</evidence>
<dbReference type="InterPro" id="IPR000020">
    <property type="entry name" value="Anaphylatoxin/fibulin"/>
</dbReference>
<dbReference type="Proteomes" id="UP000014500">
    <property type="component" value="Unassembled WGS sequence"/>
</dbReference>
<keyword evidence="4" id="KW-1015">Disulfide bond</keyword>
<dbReference type="SUPFAM" id="SSF50242">
    <property type="entry name" value="TIMP-like"/>
    <property type="match status" value="1"/>
</dbReference>
<dbReference type="Pfam" id="PF07703">
    <property type="entry name" value="A2M_BRD"/>
    <property type="match status" value="1"/>
</dbReference>
<dbReference type="PROSITE" id="PS01178">
    <property type="entry name" value="ANAPHYLATOXIN_2"/>
    <property type="match status" value="1"/>
</dbReference>
<dbReference type="SMART" id="SM01361">
    <property type="entry name" value="A2M_recep"/>
    <property type="match status" value="1"/>
</dbReference>
<dbReference type="STRING" id="126957.T1IX39"/>
<comment type="subcellular location">
    <subcellularLocation>
        <location evidence="1">Secreted</location>
    </subcellularLocation>
</comment>
<evidence type="ECO:0000256" key="3">
    <source>
        <dbReference type="ARBA" id="ARBA00022966"/>
    </source>
</evidence>
<dbReference type="Gene3D" id="2.20.130.20">
    <property type="match status" value="1"/>
</dbReference>
<dbReference type="SUPFAM" id="SSF47686">
    <property type="entry name" value="Anaphylotoxins (complement system)"/>
    <property type="match status" value="1"/>
</dbReference>
<reference evidence="7" key="2">
    <citation type="submission" date="2015-02" db="UniProtKB">
        <authorList>
            <consortium name="EnsemblMetazoa"/>
        </authorList>
    </citation>
    <scope>IDENTIFICATION</scope>
</reference>
<dbReference type="InterPro" id="IPR019742">
    <property type="entry name" value="MacrogloblnA2_CS"/>
</dbReference>
<proteinExistence type="predicted"/>
<dbReference type="InterPro" id="IPR013783">
    <property type="entry name" value="Ig-like_fold"/>
</dbReference>
<dbReference type="InterPro" id="IPR011626">
    <property type="entry name" value="Alpha-macroglobulin_TED"/>
</dbReference>
<reference evidence="8" key="1">
    <citation type="submission" date="2011-05" db="EMBL/GenBank/DDBJ databases">
        <authorList>
            <person name="Richards S.R."/>
            <person name="Qu J."/>
            <person name="Jiang H."/>
            <person name="Jhangiani S.N."/>
            <person name="Agravi P."/>
            <person name="Goodspeed R."/>
            <person name="Gross S."/>
            <person name="Mandapat C."/>
            <person name="Jackson L."/>
            <person name="Mathew T."/>
            <person name="Pu L."/>
            <person name="Thornton R."/>
            <person name="Saada N."/>
            <person name="Wilczek-Boney K.B."/>
            <person name="Lee S."/>
            <person name="Kovar C."/>
            <person name="Wu Y."/>
            <person name="Scherer S.E."/>
            <person name="Worley K.C."/>
            <person name="Muzny D.M."/>
            <person name="Gibbs R."/>
        </authorList>
    </citation>
    <scope>NUCLEOTIDE SEQUENCE</scope>
    <source>
        <strain evidence="8">Brora</strain>
    </source>
</reference>
<evidence type="ECO:0000256" key="1">
    <source>
        <dbReference type="ARBA" id="ARBA00004613"/>
    </source>
</evidence>
<dbReference type="eggNOG" id="KOG1366">
    <property type="taxonomic scope" value="Eukaryota"/>
</dbReference>
<dbReference type="GO" id="GO:0004866">
    <property type="term" value="F:endopeptidase inhibitor activity"/>
    <property type="evidence" value="ECO:0007669"/>
    <property type="project" value="InterPro"/>
</dbReference>
<dbReference type="Gene3D" id="2.40.50.120">
    <property type="match status" value="1"/>
</dbReference>
<organism evidence="7 8">
    <name type="scientific">Strigamia maritima</name>
    <name type="common">European centipede</name>
    <name type="synonym">Geophilus maritimus</name>
    <dbReference type="NCBI Taxonomy" id="126957"/>
    <lineage>
        <taxon>Eukaryota</taxon>
        <taxon>Metazoa</taxon>
        <taxon>Ecdysozoa</taxon>
        <taxon>Arthropoda</taxon>
        <taxon>Myriapoda</taxon>
        <taxon>Chilopoda</taxon>
        <taxon>Pleurostigmophora</taxon>
        <taxon>Geophilomorpha</taxon>
        <taxon>Linotaeniidae</taxon>
        <taxon>Strigamia</taxon>
    </lineage>
</organism>
<dbReference type="InterPro" id="IPR047565">
    <property type="entry name" value="Alpha-macroglob_thiol-ester_cl"/>
</dbReference>
<sequence length="1770" mass="199350">MERPRTSIAIYLLVIYSFVGVKALNYVVSAPNVFRLNVPETVGISLSNHPLNQPVTVEVLIKSYPHKTNIMARRLVVESGKPQITTLTFPESAISEIQKTDEVLFVYLVVTAPLGIFPEKEIILPVRKYSGYAFLQTDKPLYTPKDIVKIRILNLNEKLIPNDKPVLLEIKNPNASRVLYEKFNPDDKGIIEYVFKFPIFPVHGLWSASIKYGYQLTGIKTVHFEVKEYELPTFSVKIEPPKVILKNQKLIETRITANYVYGKPVVGLLNIKFGIKTVEGIVVEIGSLYLQPLKEGERWISINVERDIKQKNIVWFPEVDGSNLLIEAEVIEKATGNRETAIDYSTIFSYSPFVVSFPRSSLDFKPGVPYQVQADVKFVNGKEAPKVSVSIISAVSKKGGQVFRHLPRPLASLTNELGRVMFELGTGIEDQELEITVTTEEEGLSVENQATNVLNVIKFKSPDTTSYVWIAAPPEEMIFTVGRTFQTQVTVFPAAGDIKLHYMVVSRGMLLLQGESASERNAVVHPIQFSVTADMSPSARVIVYIIKNNQIIADSMKIDVHQTCKYNNGDDLKLSATATGFYKPGQNVKIEITGERDSFVGLLAVDEAVYLLNKEGLLTRKTMFDEMERHDLGCGPGGGQDTEAVFRKTGFLILSNAAINEHKRIDGECDANHKRNKRSLSTLPKPVKVEHFYTGLAAVCCKLGRLTGPDGMDCTQRAAVIYAAINDTENCSQAFLDCCETEVTYKASYMAVARSAMSNKANDANLEDSELIDEFEVYVLQNLRHLFPETWIFHTEKITNKECSKNNKNSCKLTYSTNFPHSITTWRVQALAVSQTNGSLCIAEPIRLTVFKSVFIQMQLPYSAVRMEQILVPVTIFNYGDEELPVTVYMYGVEGICMGAGAGERSESQKITIPKNSATTVTFPIMPLEVASYPLRVVALSWSESDAVEKILRVVPEGIPVQKPLSIMLDPSGTIRQRKKRNAIDGIEETFDEEHNRQSLVIDMPLPKEYIPGTEKCLVSTMGDFLGQAVVTSIQGLEARFFHLPTGCGEQTMIKLAPLVYSVLYLKRTGRLTAEGEKNGYSLMQQGYSFMLNYRKADGSFAVYQHVASSTWLTALVAKVLCQASLFIDIPKEVTCNALDWTLRKQRDTGAFFADFGVYHTEMIGGVQSEATLTAYVLISIMECSKCDSADKRIAALRAISYLEHHVGFLNHPYSLAVVTYALTLAKSPKASSANAKLKALAIFNEAGDTRFWDVNHAEFQGNKPWIYVNRPNALAVETTSYALLTQLLFDDIAYSHPIINWLNQQRNDQGAFASTQDTIMALQAMAEYSYRAKLPALNMVCNVSSQTSRRQRSLIMTNENSLVLQKLELPAGGKIHVDVEGKGIATMSLSLHYNIESSKKDQCKFDLKIQTTEIEDIIMPQMPKPEFDGFDLLPEMVVRTITSSEDQKRKFGYKVVVQKEQEDDEYEYEYDNENDLAHESRHIVKLEICVRHLGDKPAGMSILDIGIFTGYKPVKDDLVKLLKDATISQYEPSDTSVVLYIDTVPHDEDLCIKLRTMQEISVGKVQPTTVKIYDYYEPDKSCQKFYTPDGKSSMLSPICEGRQCRCVEGQCPPCFPFSDLKKEKNSQEQRNKLMRLVCDKHNFVWNGTLIMKSQSDGFVYYDFLVTEILKEGLQTKEEVIDEIITFTASSACACPAMEVNKVYIIMGRDGFRYKDEHSNWKYKYTFDQKTSVHEMHLLRNIENEKEREMQKTFLWLYRRMIERGLGCDQ</sequence>
<dbReference type="InterPro" id="IPR018081">
    <property type="entry name" value="Anaphylatoxin_comp_syst"/>
</dbReference>
<dbReference type="SMART" id="SM01360">
    <property type="entry name" value="A2M"/>
    <property type="match status" value="1"/>
</dbReference>
<dbReference type="Gene3D" id="2.60.40.10">
    <property type="entry name" value="Immunoglobulins"/>
    <property type="match status" value="2"/>
</dbReference>
<evidence type="ECO:0000256" key="2">
    <source>
        <dbReference type="ARBA" id="ARBA00022525"/>
    </source>
</evidence>
<dbReference type="Gene3D" id="1.50.10.20">
    <property type="match status" value="1"/>
</dbReference>
<name>T1IX39_STRMM</name>
<dbReference type="SMART" id="SM01359">
    <property type="entry name" value="A2M_N_2"/>
    <property type="match status" value="1"/>
</dbReference>
<dbReference type="CDD" id="cd02896">
    <property type="entry name" value="complement_C3_C4_C5"/>
    <property type="match status" value="1"/>
</dbReference>
<dbReference type="Pfam" id="PF00207">
    <property type="entry name" value="A2M"/>
    <property type="match status" value="1"/>
</dbReference>
<evidence type="ECO:0000313" key="8">
    <source>
        <dbReference type="Proteomes" id="UP000014500"/>
    </source>
</evidence>
<dbReference type="InterPro" id="IPR036595">
    <property type="entry name" value="A-macroglobulin_rcpt-bd_sf"/>
</dbReference>
<dbReference type="Gene3D" id="2.60.40.1930">
    <property type="match status" value="3"/>
</dbReference>
<evidence type="ECO:0000256" key="4">
    <source>
        <dbReference type="ARBA" id="ARBA00023157"/>
    </source>
</evidence>